<evidence type="ECO:0000256" key="1">
    <source>
        <dbReference type="ARBA" id="ARBA00022741"/>
    </source>
</evidence>
<dbReference type="InterPro" id="IPR050628">
    <property type="entry name" value="SNF2_RAD54_helicase_TF"/>
</dbReference>
<dbReference type="Pfam" id="PF00378">
    <property type="entry name" value="ECH_1"/>
    <property type="match status" value="1"/>
</dbReference>
<dbReference type="InterPro" id="IPR029045">
    <property type="entry name" value="ClpP/crotonase-like_dom_sf"/>
</dbReference>
<dbReference type="CDD" id="cd06558">
    <property type="entry name" value="crotonase-like"/>
    <property type="match status" value="1"/>
</dbReference>
<keyword evidence="1" id="KW-0547">Nucleotide-binding</keyword>
<dbReference type="GO" id="GO:0008094">
    <property type="term" value="F:ATP-dependent activity, acting on DNA"/>
    <property type="evidence" value="ECO:0007669"/>
    <property type="project" value="TreeGrafter"/>
</dbReference>
<dbReference type="CDD" id="cd18008">
    <property type="entry name" value="DEXDc_SHPRH-like"/>
    <property type="match status" value="1"/>
</dbReference>
<dbReference type="InterPro" id="IPR014001">
    <property type="entry name" value="Helicase_ATP-bd"/>
</dbReference>
<gene>
    <name evidence="6" type="ORF">PGLA2088_LOCUS43624</name>
</gene>
<sequence>MAQQRVAKLIAHITAGNDPYRSDKAQSEAKRLPWSRFPASGQASSTDFRSVTYEVCGGICTITRNRPHVLNAVNFQVHCDMIAAFEEAESDDKVLVVILTGEGRYFCSGADVAGNPETYSIPDPTRVTEIKAVLAKQDQYDSNTWSDVSMYDAWINFSKPLVIAVNGPAIGEGFTTLMMGDIIYSSDSAFFWAPFARFGVVPEITSTVKLAERVGPAAGIDLSGDPSLKLKALRMFKGMLKDEQWRARMLAQNRSEQEMGRQRLDASDTAASSSPDGFHLYTLYLHPECYEPEVFGIKEKELRSKVFGYEALNNTERANLWKAMRSSGRLQKADKEGADATAEYSNASIGGVAKIPVIPVPKSLAVPMLPFQKEGLSWMVQQEESEVRGGILADEMGMGKTIQAISLLLAKPAKGPCLVVCPMAAVNQWVKEIEKFTQKGTLKTLIYHGADKRSLAAEFKRHDVVVTTYQTLEVDYRRETNKQRLGCKYCGKLFMPEKLVFHQKYFCGPGAERTAKQQKTGKKDLDAAKKSMITMGIGQKESSGSGYSPPTITNIYKDYMKQAGNDVKANGFWNVQKENRERAQGASSSSSASSSKSAPK</sequence>
<name>A0A813LDJ1_POLGL</name>
<evidence type="ECO:0000256" key="2">
    <source>
        <dbReference type="ARBA" id="ARBA00022801"/>
    </source>
</evidence>
<dbReference type="PANTHER" id="PTHR45626:SF12">
    <property type="entry name" value="DNA REPAIR PROTEIN RAD16"/>
    <property type="match status" value="1"/>
</dbReference>
<dbReference type="GO" id="GO:0005634">
    <property type="term" value="C:nucleus"/>
    <property type="evidence" value="ECO:0007669"/>
    <property type="project" value="TreeGrafter"/>
</dbReference>
<dbReference type="Gene3D" id="3.40.50.10810">
    <property type="entry name" value="Tandem AAA-ATPase domain"/>
    <property type="match status" value="1"/>
</dbReference>
<feature type="domain" description="Helicase ATP-binding" evidence="5">
    <location>
        <begin position="381"/>
        <end position="487"/>
    </location>
</feature>
<dbReference type="AlphaFoldDB" id="A0A813LDJ1"/>
<dbReference type="InterPro" id="IPR000330">
    <property type="entry name" value="SNF2_N"/>
</dbReference>
<evidence type="ECO:0000256" key="4">
    <source>
        <dbReference type="SAM" id="MobiDB-lite"/>
    </source>
</evidence>
<evidence type="ECO:0000259" key="5">
    <source>
        <dbReference type="PROSITE" id="PS51192"/>
    </source>
</evidence>
<dbReference type="Pfam" id="PF00176">
    <property type="entry name" value="SNF2-rel_dom"/>
    <property type="match status" value="1"/>
</dbReference>
<comment type="caution">
    <text evidence="6">The sequence shown here is derived from an EMBL/GenBank/DDBJ whole genome shotgun (WGS) entry which is preliminary data.</text>
</comment>
<dbReference type="SUPFAM" id="SSF52096">
    <property type="entry name" value="ClpP/crotonase"/>
    <property type="match status" value="1"/>
</dbReference>
<dbReference type="InterPro" id="IPR038718">
    <property type="entry name" value="SNF2-like_sf"/>
</dbReference>
<dbReference type="GO" id="GO:0005524">
    <property type="term" value="F:ATP binding"/>
    <property type="evidence" value="ECO:0007669"/>
    <property type="project" value="UniProtKB-KW"/>
</dbReference>
<dbReference type="EMBL" id="CAJNNW010034869">
    <property type="protein sequence ID" value="CAE8724276.1"/>
    <property type="molecule type" value="Genomic_DNA"/>
</dbReference>
<keyword evidence="3" id="KW-0067">ATP-binding</keyword>
<dbReference type="SMART" id="SM00487">
    <property type="entry name" value="DEXDc"/>
    <property type="match status" value="1"/>
</dbReference>
<feature type="region of interest" description="Disordered" evidence="4">
    <location>
        <begin position="571"/>
        <end position="600"/>
    </location>
</feature>
<keyword evidence="2" id="KW-0378">Hydrolase</keyword>
<dbReference type="PROSITE" id="PS51192">
    <property type="entry name" value="HELICASE_ATP_BIND_1"/>
    <property type="match status" value="1"/>
</dbReference>
<accession>A0A813LDJ1</accession>
<proteinExistence type="predicted"/>
<dbReference type="Proteomes" id="UP000626109">
    <property type="component" value="Unassembled WGS sequence"/>
</dbReference>
<dbReference type="InterPro" id="IPR001753">
    <property type="entry name" value="Enoyl-CoA_hydra/iso"/>
</dbReference>
<reference evidence="6" key="1">
    <citation type="submission" date="2021-02" db="EMBL/GenBank/DDBJ databases">
        <authorList>
            <person name="Dougan E. K."/>
            <person name="Rhodes N."/>
            <person name="Thang M."/>
            <person name="Chan C."/>
        </authorList>
    </citation>
    <scope>NUCLEOTIDE SEQUENCE</scope>
</reference>
<dbReference type="PANTHER" id="PTHR45626">
    <property type="entry name" value="TRANSCRIPTION TERMINATION FACTOR 2-RELATED"/>
    <property type="match status" value="1"/>
</dbReference>
<evidence type="ECO:0000313" key="7">
    <source>
        <dbReference type="Proteomes" id="UP000626109"/>
    </source>
</evidence>
<feature type="non-terminal residue" evidence="6">
    <location>
        <position position="600"/>
    </location>
</feature>
<evidence type="ECO:0000256" key="3">
    <source>
        <dbReference type="ARBA" id="ARBA00022840"/>
    </source>
</evidence>
<organism evidence="6 7">
    <name type="scientific">Polarella glacialis</name>
    <name type="common">Dinoflagellate</name>
    <dbReference type="NCBI Taxonomy" id="89957"/>
    <lineage>
        <taxon>Eukaryota</taxon>
        <taxon>Sar</taxon>
        <taxon>Alveolata</taxon>
        <taxon>Dinophyceae</taxon>
        <taxon>Suessiales</taxon>
        <taxon>Suessiaceae</taxon>
        <taxon>Polarella</taxon>
    </lineage>
</organism>
<dbReference type="SUPFAM" id="SSF52540">
    <property type="entry name" value="P-loop containing nucleoside triphosphate hydrolases"/>
    <property type="match status" value="1"/>
</dbReference>
<dbReference type="InterPro" id="IPR027417">
    <property type="entry name" value="P-loop_NTPase"/>
</dbReference>
<dbReference type="GO" id="GO:0006289">
    <property type="term" value="P:nucleotide-excision repair"/>
    <property type="evidence" value="ECO:0007669"/>
    <property type="project" value="TreeGrafter"/>
</dbReference>
<feature type="compositionally biased region" description="Low complexity" evidence="4">
    <location>
        <begin position="586"/>
        <end position="600"/>
    </location>
</feature>
<dbReference type="GO" id="GO:0016787">
    <property type="term" value="F:hydrolase activity"/>
    <property type="evidence" value="ECO:0007669"/>
    <property type="project" value="UniProtKB-KW"/>
</dbReference>
<protein>
    <recommendedName>
        <fullName evidence="5">Helicase ATP-binding domain-containing protein</fullName>
    </recommendedName>
</protein>
<dbReference type="Gene3D" id="3.90.226.10">
    <property type="entry name" value="2-enoyl-CoA Hydratase, Chain A, domain 1"/>
    <property type="match status" value="1"/>
</dbReference>
<evidence type="ECO:0000313" key="6">
    <source>
        <dbReference type="EMBL" id="CAE8724276.1"/>
    </source>
</evidence>